<dbReference type="InterPro" id="IPR000719">
    <property type="entry name" value="Prot_kinase_dom"/>
</dbReference>
<dbReference type="AlphaFoldDB" id="E9FZC1"/>
<sequence>MYYEVNYEKKGQELMSVKWMAIESLIDRIFSSQSDVWSYGVLLWEIFSLGRVPYPGINLGHVLMKEIQKGYRMDKPELAPNFFSEIMSDCWKSGPKERPTFSQMEEIIRSHTSRRFIHFYIHHHN</sequence>
<dbReference type="OMA" id="CCEMAYK"/>
<protein>
    <recommendedName>
        <fullName evidence="1">Protein kinase domain-containing protein</fullName>
    </recommendedName>
</protein>
<keyword evidence="3" id="KW-1185">Reference proteome</keyword>
<dbReference type="eggNOG" id="KOG0200">
    <property type="taxonomic scope" value="Eukaryota"/>
</dbReference>
<dbReference type="SMART" id="SM00219">
    <property type="entry name" value="TyrKc"/>
    <property type="match status" value="1"/>
</dbReference>
<dbReference type="Gene3D" id="1.10.510.10">
    <property type="entry name" value="Transferase(Phosphotransferase) domain 1"/>
    <property type="match status" value="1"/>
</dbReference>
<dbReference type="Proteomes" id="UP000000305">
    <property type="component" value="Unassembled WGS sequence"/>
</dbReference>
<name>E9FZC1_DAPPU</name>
<dbReference type="OrthoDB" id="535945at2759"/>
<dbReference type="GO" id="GO:0004714">
    <property type="term" value="F:transmembrane receptor protein tyrosine kinase activity"/>
    <property type="evidence" value="ECO:0000318"/>
    <property type="project" value="GO_Central"/>
</dbReference>
<dbReference type="InterPro" id="IPR050122">
    <property type="entry name" value="RTK"/>
</dbReference>
<dbReference type="PhylomeDB" id="E9FZC1"/>
<evidence type="ECO:0000259" key="1">
    <source>
        <dbReference type="PROSITE" id="PS50011"/>
    </source>
</evidence>
<dbReference type="InterPro" id="IPR001245">
    <property type="entry name" value="Ser-Thr/Tyr_kinase_cat_dom"/>
</dbReference>
<dbReference type="GO" id="GO:0005886">
    <property type="term" value="C:plasma membrane"/>
    <property type="evidence" value="ECO:0000318"/>
    <property type="project" value="GO_Central"/>
</dbReference>
<dbReference type="PANTHER" id="PTHR24416:SF600">
    <property type="entry name" value="PDGF- AND VEGF-RECEPTOR RELATED, ISOFORM J"/>
    <property type="match status" value="1"/>
</dbReference>
<dbReference type="PRINTS" id="PR00109">
    <property type="entry name" value="TYRKINASE"/>
</dbReference>
<dbReference type="PANTHER" id="PTHR24416">
    <property type="entry name" value="TYROSINE-PROTEIN KINASE RECEPTOR"/>
    <property type="match status" value="1"/>
</dbReference>
<reference evidence="2 3" key="1">
    <citation type="journal article" date="2011" name="Science">
        <title>The ecoresponsive genome of Daphnia pulex.</title>
        <authorList>
            <person name="Colbourne J.K."/>
            <person name="Pfrender M.E."/>
            <person name="Gilbert D."/>
            <person name="Thomas W.K."/>
            <person name="Tucker A."/>
            <person name="Oakley T.H."/>
            <person name="Tokishita S."/>
            <person name="Aerts A."/>
            <person name="Arnold G.J."/>
            <person name="Basu M.K."/>
            <person name="Bauer D.J."/>
            <person name="Caceres C.E."/>
            <person name="Carmel L."/>
            <person name="Casola C."/>
            <person name="Choi J.H."/>
            <person name="Detter J.C."/>
            <person name="Dong Q."/>
            <person name="Dusheyko S."/>
            <person name="Eads B.D."/>
            <person name="Frohlich T."/>
            <person name="Geiler-Samerotte K.A."/>
            <person name="Gerlach D."/>
            <person name="Hatcher P."/>
            <person name="Jogdeo S."/>
            <person name="Krijgsveld J."/>
            <person name="Kriventseva E.V."/>
            <person name="Kultz D."/>
            <person name="Laforsch C."/>
            <person name="Lindquist E."/>
            <person name="Lopez J."/>
            <person name="Manak J.R."/>
            <person name="Muller J."/>
            <person name="Pangilinan J."/>
            <person name="Patwardhan R.P."/>
            <person name="Pitluck S."/>
            <person name="Pritham E.J."/>
            <person name="Rechtsteiner A."/>
            <person name="Rho M."/>
            <person name="Rogozin I.B."/>
            <person name="Sakarya O."/>
            <person name="Salamov A."/>
            <person name="Schaack S."/>
            <person name="Shapiro H."/>
            <person name="Shiga Y."/>
            <person name="Skalitzky C."/>
            <person name="Smith Z."/>
            <person name="Souvorov A."/>
            <person name="Sung W."/>
            <person name="Tang Z."/>
            <person name="Tsuchiya D."/>
            <person name="Tu H."/>
            <person name="Vos H."/>
            <person name="Wang M."/>
            <person name="Wolf Y.I."/>
            <person name="Yamagata H."/>
            <person name="Yamada T."/>
            <person name="Ye Y."/>
            <person name="Shaw J.R."/>
            <person name="Andrews J."/>
            <person name="Crease T.J."/>
            <person name="Tang H."/>
            <person name="Lucas S.M."/>
            <person name="Robertson H.M."/>
            <person name="Bork P."/>
            <person name="Koonin E.V."/>
            <person name="Zdobnov E.M."/>
            <person name="Grigoriev I.V."/>
            <person name="Lynch M."/>
            <person name="Boore J.L."/>
        </authorList>
    </citation>
    <scope>NUCLEOTIDE SEQUENCE [LARGE SCALE GENOMIC DNA]</scope>
</reference>
<dbReference type="InParanoid" id="E9FZC1"/>
<dbReference type="Pfam" id="PF07714">
    <property type="entry name" value="PK_Tyr_Ser-Thr"/>
    <property type="match status" value="1"/>
</dbReference>
<evidence type="ECO:0000313" key="2">
    <source>
        <dbReference type="EMBL" id="EFX87288.1"/>
    </source>
</evidence>
<dbReference type="KEGG" id="dpx:DAPPUDRAFT_235893"/>
<proteinExistence type="predicted"/>
<dbReference type="GO" id="GO:0043235">
    <property type="term" value="C:receptor complex"/>
    <property type="evidence" value="ECO:0000318"/>
    <property type="project" value="GO_Central"/>
</dbReference>
<dbReference type="EMBL" id="GL732528">
    <property type="protein sequence ID" value="EFX87288.1"/>
    <property type="molecule type" value="Genomic_DNA"/>
</dbReference>
<dbReference type="GO" id="GO:0043410">
    <property type="term" value="P:positive regulation of MAPK cascade"/>
    <property type="evidence" value="ECO:0000318"/>
    <property type="project" value="GO_Central"/>
</dbReference>
<evidence type="ECO:0000313" key="3">
    <source>
        <dbReference type="Proteomes" id="UP000000305"/>
    </source>
</evidence>
<dbReference type="InterPro" id="IPR020635">
    <property type="entry name" value="Tyr_kinase_cat_dom"/>
</dbReference>
<gene>
    <name evidence="2" type="ORF">DAPPUDRAFT_235893</name>
</gene>
<dbReference type="SUPFAM" id="SSF56112">
    <property type="entry name" value="Protein kinase-like (PK-like)"/>
    <property type="match status" value="1"/>
</dbReference>
<accession>E9FZC1</accession>
<organism evidence="2 3">
    <name type="scientific">Daphnia pulex</name>
    <name type="common">Water flea</name>
    <dbReference type="NCBI Taxonomy" id="6669"/>
    <lineage>
        <taxon>Eukaryota</taxon>
        <taxon>Metazoa</taxon>
        <taxon>Ecdysozoa</taxon>
        <taxon>Arthropoda</taxon>
        <taxon>Crustacea</taxon>
        <taxon>Branchiopoda</taxon>
        <taxon>Diplostraca</taxon>
        <taxon>Cladocera</taxon>
        <taxon>Anomopoda</taxon>
        <taxon>Daphniidae</taxon>
        <taxon>Daphnia</taxon>
    </lineage>
</organism>
<feature type="domain" description="Protein kinase" evidence="1">
    <location>
        <begin position="1"/>
        <end position="121"/>
    </location>
</feature>
<dbReference type="FunFam" id="1.10.510.10:FF:002188">
    <property type="match status" value="1"/>
</dbReference>
<dbReference type="PROSITE" id="PS50011">
    <property type="entry name" value="PROTEIN_KINASE_DOM"/>
    <property type="match status" value="1"/>
</dbReference>
<dbReference type="HOGENOM" id="CLU_000288_7_26_1"/>
<dbReference type="InterPro" id="IPR011009">
    <property type="entry name" value="Kinase-like_dom_sf"/>
</dbReference>
<dbReference type="GO" id="GO:0005524">
    <property type="term" value="F:ATP binding"/>
    <property type="evidence" value="ECO:0007669"/>
    <property type="project" value="InterPro"/>
</dbReference>
<dbReference type="GO" id="GO:0007169">
    <property type="term" value="P:cell surface receptor protein tyrosine kinase signaling pathway"/>
    <property type="evidence" value="ECO:0000318"/>
    <property type="project" value="GO_Central"/>
</dbReference>